<dbReference type="Proteomes" id="UP000001070">
    <property type="component" value="Unassembled WGS sequence"/>
</dbReference>
<evidence type="ECO:0000313" key="2">
    <source>
        <dbReference type="Proteomes" id="UP000001070"/>
    </source>
</evidence>
<reference evidence="1 2" key="1">
    <citation type="journal article" date="2007" name="Nature">
        <title>Evolution of genes and genomes on the Drosophila phylogeny.</title>
        <authorList>
            <consortium name="Drosophila 12 Genomes Consortium"/>
            <person name="Clark A.G."/>
            <person name="Eisen M.B."/>
            <person name="Smith D.R."/>
            <person name="Bergman C.M."/>
            <person name="Oliver B."/>
            <person name="Markow T.A."/>
            <person name="Kaufman T.C."/>
            <person name="Kellis M."/>
            <person name="Gelbart W."/>
            <person name="Iyer V.N."/>
            <person name="Pollard D.A."/>
            <person name="Sackton T.B."/>
            <person name="Larracuente A.M."/>
            <person name="Singh N.D."/>
            <person name="Abad J.P."/>
            <person name="Abt D.N."/>
            <person name="Adryan B."/>
            <person name="Aguade M."/>
            <person name="Akashi H."/>
            <person name="Anderson W.W."/>
            <person name="Aquadro C.F."/>
            <person name="Ardell D.H."/>
            <person name="Arguello R."/>
            <person name="Artieri C.G."/>
            <person name="Barbash D.A."/>
            <person name="Barker D."/>
            <person name="Barsanti P."/>
            <person name="Batterham P."/>
            <person name="Batzoglou S."/>
            <person name="Begun D."/>
            <person name="Bhutkar A."/>
            <person name="Blanco E."/>
            <person name="Bosak S.A."/>
            <person name="Bradley R.K."/>
            <person name="Brand A.D."/>
            <person name="Brent M.R."/>
            <person name="Brooks A.N."/>
            <person name="Brown R.H."/>
            <person name="Butlin R.K."/>
            <person name="Caggese C."/>
            <person name="Calvi B.R."/>
            <person name="Bernardo de Carvalho A."/>
            <person name="Caspi A."/>
            <person name="Castrezana S."/>
            <person name="Celniker S.E."/>
            <person name="Chang J.L."/>
            <person name="Chapple C."/>
            <person name="Chatterji S."/>
            <person name="Chinwalla A."/>
            <person name="Civetta A."/>
            <person name="Clifton S.W."/>
            <person name="Comeron J.M."/>
            <person name="Costello J.C."/>
            <person name="Coyne J.A."/>
            <person name="Daub J."/>
            <person name="David R.G."/>
            <person name="Delcher A.L."/>
            <person name="Delehaunty K."/>
            <person name="Do C.B."/>
            <person name="Ebling H."/>
            <person name="Edwards K."/>
            <person name="Eickbush T."/>
            <person name="Evans J.D."/>
            <person name="Filipski A."/>
            <person name="Findeiss S."/>
            <person name="Freyhult E."/>
            <person name="Fulton L."/>
            <person name="Fulton R."/>
            <person name="Garcia A.C."/>
            <person name="Gardiner A."/>
            <person name="Garfield D.A."/>
            <person name="Garvin B.E."/>
            <person name="Gibson G."/>
            <person name="Gilbert D."/>
            <person name="Gnerre S."/>
            <person name="Godfrey J."/>
            <person name="Good R."/>
            <person name="Gotea V."/>
            <person name="Gravely B."/>
            <person name="Greenberg A.J."/>
            <person name="Griffiths-Jones S."/>
            <person name="Gross S."/>
            <person name="Guigo R."/>
            <person name="Gustafson E.A."/>
            <person name="Haerty W."/>
            <person name="Hahn M.W."/>
            <person name="Halligan D.L."/>
            <person name="Halpern A.L."/>
            <person name="Halter G.M."/>
            <person name="Han M.V."/>
            <person name="Heger A."/>
            <person name="Hillier L."/>
            <person name="Hinrichs A.S."/>
            <person name="Holmes I."/>
            <person name="Hoskins R.A."/>
            <person name="Hubisz M.J."/>
            <person name="Hultmark D."/>
            <person name="Huntley M.A."/>
            <person name="Jaffe D.B."/>
            <person name="Jagadeeshan S."/>
            <person name="Jeck W.R."/>
            <person name="Johnson J."/>
            <person name="Jones C.D."/>
            <person name="Jordan W.C."/>
            <person name="Karpen G.H."/>
            <person name="Kataoka E."/>
            <person name="Keightley P.D."/>
            <person name="Kheradpour P."/>
            <person name="Kirkness E.F."/>
            <person name="Koerich L.B."/>
            <person name="Kristiansen K."/>
            <person name="Kudrna D."/>
            <person name="Kulathinal R.J."/>
            <person name="Kumar S."/>
            <person name="Kwok R."/>
            <person name="Lander E."/>
            <person name="Langley C.H."/>
            <person name="Lapoint R."/>
            <person name="Lazzaro B.P."/>
            <person name="Lee S.J."/>
            <person name="Levesque L."/>
            <person name="Li R."/>
            <person name="Lin C.F."/>
            <person name="Lin M.F."/>
            <person name="Lindblad-Toh K."/>
            <person name="Llopart A."/>
            <person name="Long M."/>
            <person name="Low L."/>
            <person name="Lozovsky E."/>
            <person name="Lu J."/>
            <person name="Luo M."/>
            <person name="Machado C.A."/>
            <person name="Makalowski W."/>
            <person name="Marzo M."/>
            <person name="Matsuda M."/>
            <person name="Matzkin L."/>
            <person name="McAllister B."/>
            <person name="McBride C.S."/>
            <person name="McKernan B."/>
            <person name="McKernan K."/>
            <person name="Mendez-Lago M."/>
            <person name="Minx P."/>
            <person name="Mollenhauer M.U."/>
            <person name="Montooth K."/>
            <person name="Mount S.M."/>
            <person name="Mu X."/>
            <person name="Myers E."/>
            <person name="Negre B."/>
            <person name="Newfeld S."/>
            <person name="Nielsen R."/>
            <person name="Noor M.A."/>
            <person name="O'Grady P."/>
            <person name="Pachter L."/>
            <person name="Papaceit M."/>
            <person name="Parisi M.J."/>
            <person name="Parisi M."/>
            <person name="Parts L."/>
            <person name="Pedersen J.S."/>
            <person name="Pesole G."/>
            <person name="Phillippy A.M."/>
            <person name="Ponting C.P."/>
            <person name="Pop M."/>
            <person name="Porcelli D."/>
            <person name="Powell J.R."/>
            <person name="Prohaska S."/>
            <person name="Pruitt K."/>
            <person name="Puig M."/>
            <person name="Quesneville H."/>
            <person name="Ram K.R."/>
            <person name="Rand D."/>
            <person name="Rasmussen M.D."/>
            <person name="Reed L.K."/>
            <person name="Reenan R."/>
            <person name="Reily A."/>
            <person name="Remington K.A."/>
            <person name="Rieger T.T."/>
            <person name="Ritchie M.G."/>
            <person name="Robin C."/>
            <person name="Rogers Y.H."/>
            <person name="Rohde C."/>
            <person name="Rozas J."/>
            <person name="Rubenfield M.J."/>
            <person name="Ruiz A."/>
            <person name="Russo S."/>
            <person name="Salzberg S.L."/>
            <person name="Sanchez-Gracia A."/>
            <person name="Saranga D.J."/>
            <person name="Sato H."/>
            <person name="Schaeffer S.W."/>
            <person name="Schatz M.C."/>
            <person name="Schlenke T."/>
            <person name="Schwartz R."/>
            <person name="Segarra C."/>
            <person name="Singh R.S."/>
            <person name="Sirot L."/>
            <person name="Sirota M."/>
            <person name="Sisneros N.B."/>
            <person name="Smith C.D."/>
            <person name="Smith T.F."/>
            <person name="Spieth J."/>
            <person name="Stage D.E."/>
            <person name="Stark A."/>
            <person name="Stephan W."/>
            <person name="Strausberg R.L."/>
            <person name="Strempel S."/>
            <person name="Sturgill D."/>
            <person name="Sutton G."/>
            <person name="Sutton G.G."/>
            <person name="Tao W."/>
            <person name="Teichmann S."/>
            <person name="Tobari Y.N."/>
            <person name="Tomimura Y."/>
            <person name="Tsolas J.M."/>
            <person name="Valente V.L."/>
            <person name="Venter E."/>
            <person name="Venter J.C."/>
            <person name="Vicario S."/>
            <person name="Vieira F.G."/>
            <person name="Vilella A.J."/>
            <person name="Villasante A."/>
            <person name="Walenz B."/>
            <person name="Wang J."/>
            <person name="Wasserman M."/>
            <person name="Watts T."/>
            <person name="Wilson D."/>
            <person name="Wilson R.K."/>
            <person name="Wing R.A."/>
            <person name="Wolfner M.F."/>
            <person name="Wong A."/>
            <person name="Wong G.K."/>
            <person name="Wu C.I."/>
            <person name="Wu G."/>
            <person name="Yamamoto D."/>
            <person name="Yang H.P."/>
            <person name="Yang S.P."/>
            <person name="Yorke J.A."/>
            <person name="Yoshida K."/>
            <person name="Zdobnov E."/>
            <person name="Zhang P."/>
            <person name="Zhang Y."/>
            <person name="Zimin A.V."/>
            <person name="Baldwin J."/>
            <person name="Abdouelleil A."/>
            <person name="Abdulkadir J."/>
            <person name="Abebe A."/>
            <person name="Abera B."/>
            <person name="Abreu J."/>
            <person name="Acer S.C."/>
            <person name="Aftuck L."/>
            <person name="Alexander A."/>
            <person name="An P."/>
            <person name="Anderson E."/>
            <person name="Anderson S."/>
            <person name="Arachi H."/>
            <person name="Azer M."/>
            <person name="Bachantsang P."/>
            <person name="Barry A."/>
            <person name="Bayul T."/>
            <person name="Berlin A."/>
            <person name="Bessette D."/>
            <person name="Bloom T."/>
            <person name="Blye J."/>
            <person name="Boguslavskiy L."/>
            <person name="Bonnet C."/>
            <person name="Boukhgalter B."/>
            <person name="Bourzgui I."/>
            <person name="Brown A."/>
            <person name="Cahill P."/>
            <person name="Channer S."/>
            <person name="Cheshatsang Y."/>
            <person name="Chuda L."/>
            <person name="Citroen M."/>
            <person name="Collymore A."/>
            <person name="Cooke P."/>
            <person name="Costello M."/>
            <person name="D'Aco K."/>
            <person name="Daza R."/>
            <person name="De Haan G."/>
            <person name="DeGray S."/>
            <person name="DeMaso C."/>
            <person name="Dhargay N."/>
            <person name="Dooley K."/>
            <person name="Dooley E."/>
            <person name="Doricent M."/>
            <person name="Dorje P."/>
            <person name="Dorjee K."/>
            <person name="Dupes A."/>
            <person name="Elong R."/>
            <person name="Falk J."/>
            <person name="Farina A."/>
            <person name="Faro S."/>
            <person name="Ferguson D."/>
            <person name="Fisher S."/>
            <person name="Foley C.D."/>
            <person name="Franke A."/>
            <person name="Friedrich D."/>
            <person name="Gadbois L."/>
            <person name="Gearin G."/>
            <person name="Gearin C.R."/>
            <person name="Giannoukos G."/>
            <person name="Goode T."/>
            <person name="Graham J."/>
            <person name="Grandbois E."/>
            <person name="Grewal S."/>
            <person name="Gyaltsen K."/>
            <person name="Hafez N."/>
            <person name="Hagos B."/>
            <person name="Hall J."/>
            <person name="Henson C."/>
            <person name="Hollinger A."/>
            <person name="Honan T."/>
            <person name="Huard M.D."/>
            <person name="Hughes L."/>
            <person name="Hurhula B."/>
            <person name="Husby M.E."/>
            <person name="Kamat A."/>
            <person name="Kanga B."/>
            <person name="Kashin S."/>
            <person name="Khazanovich D."/>
            <person name="Kisner P."/>
            <person name="Lance K."/>
            <person name="Lara M."/>
            <person name="Lee W."/>
            <person name="Lennon N."/>
            <person name="Letendre F."/>
            <person name="LeVine R."/>
            <person name="Lipovsky A."/>
            <person name="Liu X."/>
            <person name="Liu J."/>
            <person name="Liu S."/>
            <person name="Lokyitsang T."/>
            <person name="Lokyitsang Y."/>
            <person name="Lubonja R."/>
            <person name="Lui A."/>
            <person name="MacDonald P."/>
            <person name="Magnisalis V."/>
            <person name="Maru K."/>
            <person name="Matthews C."/>
            <person name="McCusker W."/>
            <person name="McDonough S."/>
            <person name="Mehta T."/>
            <person name="Meldrim J."/>
            <person name="Meneus L."/>
            <person name="Mihai O."/>
            <person name="Mihalev A."/>
            <person name="Mihova T."/>
            <person name="Mittelman R."/>
            <person name="Mlenga V."/>
            <person name="Montmayeur A."/>
            <person name="Mulrain L."/>
            <person name="Navidi A."/>
            <person name="Naylor J."/>
            <person name="Negash T."/>
            <person name="Nguyen T."/>
            <person name="Nguyen N."/>
            <person name="Nicol R."/>
            <person name="Norbu C."/>
            <person name="Norbu N."/>
            <person name="Novod N."/>
            <person name="O'Neill B."/>
            <person name="Osman S."/>
            <person name="Markiewicz E."/>
            <person name="Oyono O.L."/>
            <person name="Patti C."/>
            <person name="Phunkhang P."/>
            <person name="Pierre F."/>
            <person name="Priest M."/>
            <person name="Raghuraman S."/>
            <person name="Rege F."/>
            <person name="Reyes R."/>
            <person name="Rise C."/>
            <person name="Rogov P."/>
            <person name="Ross K."/>
            <person name="Ryan E."/>
            <person name="Settipalli S."/>
            <person name="Shea T."/>
            <person name="Sherpa N."/>
            <person name="Shi L."/>
            <person name="Shih D."/>
            <person name="Sparrow T."/>
            <person name="Spaulding J."/>
            <person name="Stalker J."/>
            <person name="Stange-Thomann N."/>
            <person name="Stavropoulos S."/>
            <person name="Stone C."/>
            <person name="Strader C."/>
            <person name="Tesfaye S."/>
            <person name="Thomson T."/>
            <person name="Thoulutsang Y."/>
            <person name="Thoulutsang D."/>
            <person name="Topham K."/>
            <person name="Topping I."/>
            <person name="Tsamla T."/>
            <person name="Vassiliev H."/>
            <person name="Vo A."/>
            <person name="Wangchuk T."/>
            <person name="Wangdi T."/>
            <person name="Weiand M."/>
            <person name="Wilkinson J."/>
            <person name="Wilson A."/>
            <person name="Yadav S."/>
            <person name="Young G."/>
            <person name="Yu Q."/>
            <person name="Zembek L."/>
            <person name="Zhong D."/>
            <person name="Zimmer A."/>
            <person name="Zwirko Z."/>
            <person name="Jaffe D.B."/>
            <person name="Alvarez P."/>
            <person name="Brockman W."/>
            <person name="Butler J."/>
            <person name="Chin C."/>
            <person name="Gnerre S."/>
            <person name="Grabherr M."/>
            <person name="Kleber M."/>
            <person name="Mauceli E."/>
            <person name="MacCallum I."/>
        </authorList>
    </citation>
    <scope>NUCLEOTIDE SEQUENCE [LARGE SCALE GENOMIC DNA]</scope>
    <source>
        <strain evidence="2">Tucson 15287-2541.00</strain>
    </source>
</reference>
<dbReference type="AlphaFoldDB" id="B4JWJ5"/>
<dbReference type="InParanoid" id="B4JWJ5"/>
<organism evidence="2">
    <name type="scientific">Drosophila grimshawi</name>
    <name type="common">Hawaiian fruit fly</name>
    <name type="synonym">Idiomyia grimshawi</name>
    <dbReference type="NCBI Taxonomy" id="7222"/>
    <lineage>
        <taxon>Eukaryota</taxon>
        <taxon>Metazoa</taxon>
        <taxon>Ecdysozoa</taxon>
        <taxon>Arthropoda</taxon>
        <taxon>Hexapoda</taxon>
        <taxon>Insecta</taxon>
        <taxon>Pterygota</taxon>
        <taxon>Neoptera</taxon>
        <taxon>Endopterygota</taxon>
        <taxon>Diptera</taxon>
        <taxon>Brachycera</taxon>
        <taxon>Muscomorpha</taxon>
        <taxon>Ephydroidea</taxon>
        <taxon>Drosophilidae</taxon>
        <taxon>Drosophila</taxon>
        <taxon>Hawaiian Drosophila</taxon>
    </lineage>
</organism>
<keyword evidence="2" id="KW-1185">Reference proteome</keyword>
<proteinExistence type="predicted"/>
<gene>
    <name evidence="1" type="primary">Dgri\GH22727</name>
    <name evidence="1" type="ORF">Dgri_GH22727</name>
</gene>
<dbReference type="HOGENOM" id="CLU_2388504_0_0_1"/>
<name>B4JWJ5_DROGR</name>
<dbReference type="EMBL" id="CH916375">
    <property type="protein sequence ID" value="EDV98333.1"/>
    <property type="molecule type" value="Genomic_DNA"/>
</dbReference>
<evidence type="ECO:0000313" key="1">
    <source>
        <dbReference type="EMBL" id="EDV98333.1"/>
    </source>
</evidence>
<protein>
    <submittedName>
        <fullName evidence="1">GH22727</fullName>
    </submittedName>
</protein>
<accession>B4JWJ5</accession>
<sequence>MRPPTKWLTGKVKRAPPAVHVWNLGSNVFVVRQSLIFISAGCPGADDGDDDDDDEDDVFIDIVGSPALKLEIYGNAFAVRTLTVIMPWPATTTT</sequence>